<dbReference type="EMBL" id="MT142682">
    <property type="protein sequence ID" value="QJA87118.1"/>
    <property type="molecule type" value="Genomic_DNA"/>
</dbReference>
<sequence length="145" mass="16753">MDNTPHVITRKDMRPLRTAAYVTAWYRGFDDISELVLCVKHQLTADYVSEERYTIELPSCGQGKFTTCRASNGFAQYPEWQAIAWSLKVGDEISLRWQPDNNNQHMRGVGFHADECWLAVSRGKHRFMFLIDSQVGPHNTARMCR</sequence>
<protein>
    <submittedName>
        <fullName evidence="1">Uncharacterized protein</fullName>
    </submittedName>
</protein>
<organism evidence="1">
    <name type="scientific">viral metagenome</name>
    <dbReference type="NCBI Taxonomy" id="1070528"/>
    <lineage>
        <taxon>unclassified sequences</taxon>
        <taxon>metagenomes</taxon>
        <taxon>organismal metagenomes</taxon>
    </lineage>
</organism>
<accession>A0A6M3L171</accession>
<dbReference type="AlphaFoldDB" id="A0A6M3L171"/>
<gene>
    <name evidence="1" type="ORF">MM415B03052_0018</name>
</gene>
<evidence type="ECO:0000313" key="1">
    <source>
        <dbReference type="EMBL" id="QJA87118.1"/>
    </source>
</evidence>
<proteinExistence type="predicted"/>
<name>A0A6M3L171_9ZZZZ</name>
<reference evidence="1" key="1">
    <citation type="submission" date="2020-03" db="EMBL/GenBank/DDBJ databases">
        <title>The deep terrestrial virosphere.</title>
        <authorList>
            <person name="Holmfeldt K."/>
            <person name="Nilsson E."/>
            <person name="Simone D."/>
            <person name="Lopez-Fernandez M."/>
            <person name="Wu X."/>
            <person name="de Brujin I."/>
            <person name="Lundin D."/>
            <person name="Andersson A."/>
            <person name="Bertilsson S."/>
            <person name="Dopson M."/>
        </authorList>
    </citation>
    <scope>NUCLEOTIDE SEQUENCE</scope>
    <source>
        <strain evidence="1">MM415B03052</strain>
    </source>
</reference>